<feature type="domain" description="RNase H type-1" evidence="1">
    <location>
        <begin position="1"/>
        <end position="77"/>
    </location>
</feature>
<dbReference type="EMBL" id="JAZDWU010000007">
    <property type="protein sequence ID" value="KAK9996238.1"/>
    <property type="molecule type" value="Genomic_DNA"/>
</dbReference>
<dbReference type="InterPro" id="IPR012337">
    <property type="entry name" value="RNaseH-like_sf"/>
</dbReference>
<accession>A0AAW2CEY2</accession>
<dbReference type="AlphaFoldDB" id="A0AAW2CEY2"/>
<dbReference type="Gene3D" id="3.30.420.10">
    <property type="entry name" value="Ribonuclease H-like superfamily/Ribonuclease H"/>
    <property type="match status" value="1"/>
</dbReference>
<name>A0AAW2CEY2_9ROSI</name>
<gene>
    <name evidence="2" type="ORF">SO802_020924</name>
</gene>
<keyword evidence="3" id="KW-1185">Reference proteome</keyword>
<dbReference type="InterPro" id="IPR053151">
    <property type="entry name" value="RNase_H-like"/>
</dbReference>
<dbReference type="InterPro" id="IPR044730">
    <property type="entry name" value="RNase_H-like_dom_plant"/>
</dbReference>
<dbReference type="PANTHER" id="PTHR47723">
    <property type="entry name" value="OS05G0353850 PROTEIN"/>
    <property type="match status" value="1"/>
</dbReference>
<dbReference type="PANTHER" id="PTHR47723:SF19">
    <property type="entry name" value="POLYNUCLEOTIDYL TRANSFERASE, RIBONUCLEASE H-LIKE SUPERFAMILY PROTEIN"/>
    <property type="match status" value="1"/>
</dbReference>
<evidence type="ECO:0000313" key="2">
    <source>
        <dbReference type="EMBL" id="KAK9996238.1"/>
    </source>
</evidence>
<dbReference type="CDD" id="cd06222">
    <property type="entry name" value="RNase_H_like"/>
    <property type="match status" value="1"/>
</dbReference>
<comment type="caution">
    <text evidence="2">The sequence shown here is derived from an EMBL/GenBank/DDBJ whole genome shotgun (WGS) entry which is preliminary data.</text>
</comment>
<organism evidence="2 3">
    <name type="scientific">Lithocarpus litseifolius</name>
    <dbReference type="NCBI Taxonomy" id="425828"/>
    <lineage>
        <taxon>Eukaryota</taxon>
        <taxon>Viridiplantae</taxon>
        <taxon>Streptophyta</taxon>
        <taxon>Embryophyta</taxon>
        <taxon>Tracheophyta</taxon>
        <taxon>Spermatophyta</taxon>
        <taxon>Magnoliopsida</taxon>
        <taxon>eudicotyledons</taxon>
        <taxon>Gunneridae</taxon>
        <taxon>Pentapetalae</taxon>
        <taxon>rosids</taxon>
        <taxon>fabids</taxon>
        <taxon>Fagales</taxon>
        <taxon>Fagaceae</taxon>
        <taxon>Lithocarpus</taxon>
    </lineage>
</organism>
<dbReference type="InterPro" id="IPR036397">
    <property type="entry name" value="RNaseH_sf"/>
</dbReference>
<evidence type="ECO:0000313" key="3">
    <source>
        <dbReference type="Proteomes" id="UP001459277"/>
    </source>
</evidence>
<dbReference type="GO" id="GO:0003676">
    <property type="term" value="F:nucleic acid binding"/>
    <property type="evidence" value="ECO:0007669"/>
    <property type="project" value="InterPro"/>
</dbReference>
<dbReference type="Pfam" id="PF13456">
    <property type="entry name" value="RVT_3"/>
    <property type="match status" value="1"/>
</dbReference>
<protein>
    <recommendedName>
        <fullName evidence="1">RNase H type-1 domain-containing protein</fullName>
    </recommendedName>
</protein>
<dbReference type="GO" id="GO:0004523">
    <property type="term" value="F:RNA-DNA hybrid ribonuclease activity"/>
    <property type="evidence" value="ECO:0007669"/>
    <property type="project" value="InterPro"/>
</dbReference>
<dbReference type="SUPFAM" id="SSF53098">
    <property type="entry name" value="Ribonuclease H-like"/>
    <property type="match status" value="1"/>
</dbReference>
<dbReference type="Proteomes" id="UP001459277">
    <property type="component" value="Unassembled WGS sequence"/>
</dbReference>
<sequence length="84" mass="9395">MTSTMAELWALKDGLALAQQLNLQNINIELDAVVLVHLLSNPTSVNLMLKPLLNDYKALIRSLPNSSVTHIFMEVNRHNTDITL</sequence>
<evidence type="ECO:0000259" key="1">
    <source>
        <dbReference type="Pfam" id="PF13456"/>
    </source>
</evidence>
<dbReference type="InterPro" id="IPR002156">
    <property type="entry name" value="RNaseH_domain"/>
</dbReference>
<reference evidence="2 3" key="1">
    <citation type="submission" date="2024-01" db="EMBL/GenBank/DDBJ databases">
        <title>A telomere-to-telomere, gap-free genome of sweet tea (Lithocarpus litseifolius).</title>
        <authorList>
            <person name="Zhou J."/>
        </authorList>
    </citation>
    <scope>NUCLEOTIDE SEQUENCE [LARGE SCALE GENOMIC DNA]</scope>
    <source>
        <strain evidence="2">Zhou-2022a</strain>
        <tissue evidence="2">Leaf</tissue>
    </source>
</reference>
<proteinExistence type="predicted"/>